<feature type="compositionally biased region" description="Basic and acidic residues" evidence="1">
    <location>
        <begin position="318"/>
        <end position="330"/>
    </location>
</feature>
<feature type="compositionally biased region" description="Basic and acidic residues" evidence="1">
    <location>
        <begin position="404"/>
        <end position="419"/>
    </location>
</feature>
<feature type="compositionally biased region" description="Basic and acidic residues" evidence="1">
    <location>
        <begin position="128"/>
        <end position="146"/>
    </location>
</feature>
<name>A0A8K0NR86_9TREE</name>
<feature type="compositionally biased region" description="Polar residues" evidence="1">
    <location>
        <begin position="734"/>
        <end position="744"/>
    </location>
</feature>
<reference evidence="2" key="1">
    <citation type="submission" date="2020-04" db="EMBL/GenBank/DDBJ databases">
        <title>Analysis of mating type loci in Filobasidium floriforme.</title>
        <authorList>
            <person name="Nowrousian M."/>
        </authorList>
    </citation>
    <scope>NUCLEOTIDE SEQUENCE</scope>
    <source>
        <strain evidence="2">CBS 6242</strain>
    </source>
</reference>
<feature type="region of interest" description="Disordered" evidence="1">
    <location>
        <begin position="105"/>
        <end position="368"/>
    </location>
</feature>
<organism evidence="2 3">
    <name type="scientific">Filobasidium floriforme</name>
    <dbReference type="NCBI Taxonomy" id="5210"/>
    <lineage>
        <taxon>Eukaryota</taxon>
        <taxon>Fungi</taxon>
        <taxon>Dikarya</taxon>
        <taxon>Basidiomycota</taxon>
        <taxon>Agaricomycotina</taxon>
        <taxon>Tremellomycetes</taxon>
        <taxon>Filobasidiales</taxon>
        <taxon>Filobasidiaceae</taxon>
        <taxon>Filobasidium</taxon>
    </lineage>
</organism>
<feature type="compositionally biased region" description="Basic and acidic residues" evidence="1">
    <location>
        <begin position="546"/>
        <end position="558"/>
    </location>
</feature>
<evidence type="ECO:0000313" key="3">
    <source>
        <dbReference type="Proteomes" id="UP000812966"/>
    </source>
</evidence>
<feature type="region of interest" description="Disordered" evidence="1">
    <location>
        <begin position="384"/>
        <end position="419"/>
    </location>
</feature>
<keyword evidence="3" id="KW-1185">Reference proteome</keyword>
<feature type="compositionally biased region" description="Basic and acidic residues" evidence="1">
    <location>
        <begin position="200"/>
        <end position="216"/>
    </location>
</feature>
<dbReference type="Proteomes" id="UP000812966">
    <property type="component" value="Unassembled WGS sequence"/>
</dbReference>
<feature type="region of interest" description="Disordered" evidence="1">
    <location>
        <begin position="661"/>
        <end position="797"/>
    </location>
</feature>
<feature type="compositionally biased region" description="Low complexity" evidence="1">
    <location>
        <begin position="600"/>
        <end position="615"/>
    </location>
</feature>
<feature type="compositionally biased region" description="Polar residues" evidence="1">
    <location>
        <begin position="706"/>
        <end position="722"/>
    </location>
</feature>
<feature type="compositionally biased region" description="Basic and acidic residues" evidence="1">
    <location>
        <begin position="633"/>
        <end position="648"/>
    </location>
</feature>
<feature type="region of interest" description="Disordered" evidence="1">
    <location>
        <begin position="495"/>
        <end position="648"/>
    </location>
</feature>
<feature type="compositionally biased region" description="Basic and acidic residues" evidence="1">
    <location>
        <begin position="349"/>
        <end position="358"/>
    </location>
</feature>
<sequence>MKRLLLPPPGLLGIDVIDVDTNGTVDALPASSVTKPHLYQLKTSAEEWDFLKSEVYERYERVYEVWLETGKFDRTALGQSPSIHRMASRLQRWVNEVIQRAEEIAAGSQADSASQAQVQVSKVMPTRPEPRQADSAKNDARDRRMDDEMDMDVELDVDRRIPKVDKGKQREVQMTSTTEKRSADSIQPTPAPVGRPAKRTLSERPEKEAEGDADRLKRLKRTLNGGRELASATSGTPRLGTQEMDVGLEPPFKQERREGSSDLNAGVQTTQGGRRRTRFSVQREQEAQLGRHSSPFNSESGRGESIHAGSHYSPQQQRDQREEHSVDKQHPLSSHMPPRRPRSSLPFRPAERETRERSISVLVPDLPPGTILRVNERGIAEPLKVEDGESHMQDGGFMQEDHEDPYQHQYRDRDTYYDRDREDESIMDEDEMGWRGASLLDEDLDGDMDVPIDNRVDFRSRHIGYEGARPSAGPAYRPEGYRWVLIPDEPEYEPINRRRSYATAGPPRQSYPRDMRRSEVPPAYYRSRSISNQERRSLPNWGQDARYSHDGRQPEIRRISVQPTSSATARMRYGTPVPEGSRTHQSMLGRDPRRRHTDFARPLAGSPLASLSSQADARQTAPRRRQGYSLGGAERRPPFVTEERTSARREEVLADWVDNSFEDDFPFHPAPQASVPLPRSQQANRAGPEGQHARPPIDSDLAPVASSPSRPTPSIANRNSSPGLVYSQAPLPDTQRTQSGSSPVIQLHRPFKNNKVLRNPQNAKRARQSTGLHTGRPEFQLAGANESQPAGSALQAEDAAETVEVIASASKSARHRERDKIVAAKEEAKRKAKKLFSNSDDDDDNEL</sequence>
<accession>A0A8K0NR86</accession>
<feature type="compositionally biased region" description="Low complexity" evidence="1">
    <location>
        <begin position="105"/>
        <end position="121"/>
    </location>
</feature>
<evidence type="ECO:0000256" key="1">
    <source>
        <dbReference type="SAM" id="MobiDB-lite"/>
    </source>
</evidence>
<protein>
    <submittedName>
        <fullName evidence="2">Uncharacterized protein</fullName>
    </submittedName>
</protein>
<comment type="caution">
    <text evidence="2">The sequence shown here is derived from an EMBL/GenBank/DDBJ whole genome shotgun (WGS) entry which is preliminary data.</text>
</comment>
<gene>
    <name evidence="2" type="ORF">FFLO_03053</name>
</gene>
<proteinExistence type="predicted"/>
<evidence type="ECO:0000313" key="2">
    <source>
        <dbReference type="EMBL" id="KAG7553546.1"/>
    </source>
</evidence>
<dbReference type="AlphaFoldDB" id="A0A8K0NR86"/>
<dbReference type="EMBL" id="JABELV010000053">
    <property type="protein sequence ID" value="KAG7553546.1"/>
    <property type="molecule type" value="Genomic_DNA"/>
</dbReference>
<feature type="region of interest" description="Disordered" evidence="1">
    <location>
        <begin position="827"/>
        <end position="847"/>
    </location>
</feature>
<feature type="compositionally biased region" description="Basic and acidic residues" evidence="1">
    <location>
        <begin position="156"/>
        <end position="171"/>
    </location>
</feature>